<name>A0AAE0P4T3_9PEZI</name>
<organism evidence="9 10">
    <name type="scientific">Podospora didyma</name>
    <dbReference type="NCBI Taxonomy" id="330526"/>
    <lineage>
        <taxon>Eukaryota</taxon>
        <taxon>Fungi</taxon>
        <taxon>Dikarya</taxon>
        <taxon>Ascomycota</taxon>
        <taxon>Pezizomycotina</taxon>
        <taxon>Sordariomycetes</taxon>
        <taxon>Sordariomycetidae</taxon>
        <taxon>Sordariales</taxon>
        <taxon>Podosporaceae</taxon>
        <taxon>Podospora</taxon>
    </lineage>
</organism>
<dbReference type="PANTHER" id="PTHR42940">
    <property type="entry name" value="ALCOHOL DEHYDROGENASE 1-RELATED"/>
    <property type="match status" value="1"/>
</dbReference>
<dbReference type="SUPFAM" id="SSF50129">
    <property type="entry name" value="GroES-like"/>
    <property type="match status" value="1"/>
</dbReference>
<dbReference type="Pfam" id="PF08240">
    <property type="entry name" value="ADH_N"/>
    <property type="match status" value="1"/>
</dbReference>
<feature type="domain" description="Enoyl reductase (ER)" evidence="8">
    <location>
        <begin position="15"/>
        <end position="337"/>
    </location>
</feature>
<evidence type="ECO:0000256" key="5">
    <source>
        <dbReference type="ARBA" id="ARBA00023002"/>
    </source>
</evidence>
<dbReference type="CDD" id="cd08296">
    <property type="entry name" value="CAD_like"/>
    <property type="match status" value="1"/>
</dbReference>
<dbReference type="SMART" id="SM00829">
    <property type="entry name" value="PKS_ER"/>
    <property type="match status" value="1"/>
</dbReference>
<dbReference type="InterPro" id="IPR020843">
    <property type="entry name" value="ER"/>
</dbReference>
<dbReference type="InterPro" id="IPR036291">
    <property type="entry name" value="NAD(P)-bd_dom_sf"/>
</dbReference>
<dbReference type="Gene3D" id="3.40.50.720">
    <property type="entry name" value="NAD(P)-binding Rossmann-like Domain"/>
    <property type="match status" value="1"/>
</dbReference>
<evidence type="ECO:0000259" key="8">
    <source>
        <dbReference type="SMART" id="SM00829"/>
    </source>
</evidence>
<dbReference type="GO" id="GO:0008270">
    <property type="term" value="F:zinc ion binding"/>
    <property type="evidence" value="ECO:0007669"/>
    <property type="project" value="InterPro"/>
</dbReference>
<evidence type="ECO:0000256" key="3">
    <source>
        <dbReference type="ARBA" id="ARBA00022723"/>
    </source>
</evidence>
<dbReference type="PROSITE" id="PS00059">
    <property type="entry name" value="ADH_ZINC"/>
    <property type="match status" value="1"/>
</dbReference>
<reference evidence="9" key="2">
    <citation type="submission" date="2023-06" db="EMBL/GenBank/DDBJ databases">
        <authorList>
            <consortium name="Lawrence Berkeley National Laboratory"/>
            <person name="Haridas S."/>
            <person name="Hensen N."/>
            <person name="Bonometti L."/>
            <person name="Westerberg I."/>
            <person name="Brannstrom I.O."/>
            <person name="Guillou S."/>
            <person name="Cros-Aarteil S."/>
            <person name="Calhoun S."/>
            <person name="Kuo A."/>
            <person name="Mondo S."/>
            <person name="Pangilinan J."/>
            <person name="Riley R."/>
            <person name="LaButti K."/>
            <person name="Andreopoulos B."/>
            <person name="Lipzen A."/>
            <person name="Chen C."/>
            <person name="Yanf M."/>
            <person name="Daum C."/>
            <person name="Ng V."/>
            <person name="Clum A."/>
            <person name="Steindorff A."/>
            <person name="Ohm R."/>
            <person name="Martin F."/>
            <person name="Silar P."/>
            <person name="Natvig D."/>
            <person name="Lalanne C."/>
            <person name="Gautier V."/>
            <person name="Ament-velasquez S.L."/>
            <person name="Kruys A."/>
            <person name="Hutchinson M.I."/>
            <person name="Powell A.J."/>
            <person name="Barry K."/>
            <person name="Miller A.N."/>
            <person name="Grigoriev I.V."/>
            <person name="Debuchy R."/>
            <person name="Gladieux P."/>
            <person name="Thoren M.H."/>
            <person name="Johannesson H."/>
        </authorList>
    </citation>
    <scope>NUCLEOTIDE SEQUENCE</scope>
    <source>
        <strain evidence="9">CBS 232.78</strain>
    </source>
</reference>
<dbReference type="InterPro" id="IPR002328">
    <property type="entry name" value="ADH_Zn_CS"/>
</dbReference>
<dbReference type="InterPro" id="IPR013149">
    <property type="entry name" value="ADH-like_C"/>
</dbReference>
<protein>
    <submittedName>
        <fullName evidence="9">Chaperonin 10-like protein</fullName>
    </submittedName>
</protein>
<dbReference type="Pfam" id="PF00107">
    <property type="entry name" value="ADH_zinc_N"/>
    <property type="match status" value="1"/>
</dbReference>
<dbReference type="InterPro" id="IPR013154">
    <property type="entry name" value="ADH-like_N"/>
</dbReference>
<keyword evidence="3 7" id="KW-0479">Metal-binding</keyword>
<evidence type="ECO:0000313" key="9">
    <source>
        <dbReference type="EMBL" id="KAK3393316.1"/>
    </source>
</evidence>
<proteinExistence type="inferred from homology"/>
<dbReference type="AlphaFoldDB" id="A0AAE0P4T3"/>
<sequence length="340" mass="35885">MSSLPKTFKAAAFTGADLPLKLQDFPLQQPAKGHVLIKTLACGICHSDAWVQTGGAGSSWPLIPGHEVIGDVVAVGDEVTRFKLGDRVGGGWHGGHDGTCRACQRGYFQNCDNQAVNGVTRDGGYAEYTLLRAEAAVRIPAGFDAAEAAPFLCAGTTVFNAIRKMHVEQGNIVAVQGLGGLGHLAVQFARAMGYHTIAISRGTDKRDFAFELGAHEYIDTNVEDPAEALQKLGGAALIVSTAPNPAAVSPLLNGLQARGKLVPLAPVGPVQFDTTPLIVKGLTIAGWPSGHALDGEETLAFAQRHGIKCLVERFPLSDASNAFELMKAGKPRFRNVIVME</sequence>
<dbReference type="Gene3D" id="3.90.180.10">
    <property type="entry name" value="Medium-chain alcohol dehydrogenases, catalytic domain"/>
    <property type="match status" value="1"/>
</dbReference>
<dbReference type="GO" id="GO:0005737">
    <property type="term" value="C:cytoplasm"/>
    <property type="evidence" value="ECO:0007669"/>
    <property type="project" value="TreeGrafter"/>
</dbReference>
<keyword evidence="6" id="KW-0520">NAD</keyword>
<comment type="caution">
    <text evidence="9">The sequence shown here is derived from an EMBL/GenBank/DDBJ whole genome shotgun (WGS) entry which is preliminary data.</text>
</comment>
<dbReference type="InterPro" id="IPR011032">
    <property type="entry name" value="GroES-like_sf"/>
</dbReference>
<evidence type="ECO:0000256" key="4">
    <source>
        <dbReference type="ARBA" id="ARBA00022833"/>
    </source>
</evidence>
<evidence type="ECO:0000256" key="7">
    <source>
        <dbReference type="RuleBase" id="RU361277"/>
    </source>
</evidence>
<evidence type="ECO:0000256" key="6">
    <source>
        <dbReference type="ARBA" id="ARBA00023027"/>
    </source>
</evidence>
<dbReference type="SUPFAM" id="SSF51735">
    <property type="entry name" value="NAD(P)-binding Rossmann-fold domains"/>
    <property type="match status" value="1"/>
</dbReference>
<dbReference type="GO" id="GO:0004022">
    <property type="term" value="F:alcohol dehydrogenase (NAD+) activity"/>
    <property type="evidence" value="ECO:0007669"/>
    <property type="project" value="TreeGrafter"/>
</dbReference>
<gene>
    <name evidence="9" type="ORF">B0H63DRAFT_457957</name>
</gene>
<evidence type="ECO:0000256" key="1">
    <source>
        <dbReference type="ARBA" id="ARBA00001947"/>
    </source>
</evidence>
<dbReference type="EMBL" id="JAULSW010000001">
    <property type="protein sequence ID" value="KAK3393316.1"/>
    <property type="molecule type" value="Genomic_DNA"/>
</dbReference>
<reference evidence="9" key="1">
    <citation type="journal article" date="2023" name="Mol. Phylogenet. Evol.">
        <title>Genome-scale phylogeny and comparative genomics of the fungal order Sordariales.</title>
        <authorList>
            <person name="Hensen N."/>
            <person name="Bonometti L."/>
            <person name="Westerberg I."/>
            <person name="Brannstrom I.O."/>
            <person name="Guillou S."/>
            <person name="Cros-Aarteil S."/>
            <person name="Calhoun S."/>
            <person name="Haridas S."/>
            <person name="Kuo A."/>
            <person name="Mondo S."/>
            <person name="Pangilinan J."/>
            <person name="Riley R."/>
            <person name="LaButti K."/>
            <person name="Andreopoulos B."/>
            <person name="Lipzen A."/>
            <person name="Chen C."/>
            <person name="Yan M."/>
            <person name="Daum C."/>
            <person name="Ng V."/>
            <person name="Clum A."/>
            <person name="Steindorff A."/>
            <person name="Ohm R.A."/>
            <person name="Martin F."/>
            <person name="Silar P."/>
            <person name="Natvig D.O."/>
            <person name="Lalanne C."/>
            <person name="Gautier V."/>
            <person name="Ament-Velasquez S.L."/>
            <person name="Kruys A."/>
            <person name="Hutchinson M.I."/>
            <person name="Powell A.J."/>
            <person name="Barry K."/>
            <person name="Miller A.N."/>
            <person name="Grigoriev I.V."/>
            <person name="Debuchy R."/>
            <person name="Gladieux P."/>
            <person name="Hiltunen Thoren M."/>
            <person name="Johannesson H."/>
        </authorList>
    </citation>
    <scope>NUCLEOTIDE SEQUENCE</scope>
    <source>
        <strain evidence="9">CBS 232.78</strain>
    </source>
</reference>
<keyword evidence="5" id="KW-0560">Oxidoreductase</keyword>
<evidence type="ECO:0000256" key="2">
    <source>
        <dbReference type="ARBA" id="ARBA00008072"/>
    </source>
</evidence>
<dbReference type="FunFam" id="3.40.50.720:FF:000039">
    <property type="entry name" value="Alcohol dehydrogenase AdhP"/>
    <property type="match status" value="1"/>
</dbReference>
<evidence type="ECO:0000313" key="10">
    <source>
        <dbReference type="Proteomes" id="UP001285441"/>
    </source>
</evidence>
<keyword evidence="10" id="KW-1185">Reference proteome</keyword>
<comment type="cofactor">
    <cofactor evidence="1 7">
        <name>Zn(2+)</name>
        <dbReference type="ChEBI" id="CHEBI:29105"/>
    </cofactor>
</comment>
<dbReference type="Proteomes" id="UP001285441">
    <property type="component" value="Unassembled WGS sequence"/>
</dbReference>
<dbReference type="PANTHER" id="PTHR42940:SF7">
    <property type="entry name" value="ALCOHOL DEHYDROGENASE-LIKE N-TERMINAL DOMAIN-CONTAINING PROTEIN"/>
    <property type="match status" value="1"/>
</dbReference>
<keyword evidence="4 7" id="KW-0862">Zinc</keyword>
<accession>A0AAE0P4T3</accession>
<comment type="similarity">
    <text evidence="2 7">Belongs to the zinc-containing alcohol dehydrogenase family.</text>
</comment>